<dbReference type="AlphaFoldDB" id="F7L091"/>
<keyword evidence="2" id="KW-1185">Reference proteome</keyword>
<dbReference type="PATRIC" id="fig|457403.8.peg.1276"/>
<dbReference type="EMBL" id="ACUO01000018">
    <property type="protein sequence ID" value="EGN67100.1"/>
    <property type="molecule type" value="Genomic_DNA"/>
</dbReference>
<name>F7L091_9FUSO</name>
<proteinExistence type="predicted"/>
<comment type="caution">
    <text evidence="1">The sequence shown here is derived from an EMBL/GenBank/DDBJ whole genome shotgun (WGS) entry which is preliminary data.</text>
</comment>
<reference evidence="1" key="1">
    <citation type="submission" date="2011-05" db="EMBL/GenBank/DDBJ databases">
        <title>The Genome Sequence of Fusobacterium sp. 11_3_2.</title>
        <authorList>
            <consortium name="The Broad Institute Genome Sequencing Platform"/>
            <person name="Earl A."/>
            <person name="Ward D."/>
            <person name="Feldgarden M."/>
            <person name="Gevers D."/>
            <person name="Sibley C.D."/>
            <person name="White A.P."/>
            <person name="Crowley S."/>
            <person name="Surette M."/>
            <person name="Strauss J.C."/>
            <person name="Ambrose C.E."/>
            <person name="Allen-Vercoe E."/>
            <person name="Young S.K."/>
            <person name="Zeng Q."/>
            <person name="Gargeya S."/>
            <person name="Fitzgerald M."/>
            <person name="Haas B."/>
            <person name="Abouelleil A."/>
            <person name="Alvarado L."/>
            <person name="Arachchi H.M."/>
            <person name="Berlin A."/>
            <person name="Brown A."/>
            <person name="Chapman S.B."/>
            <person name="Chen Z."/>
            <person name="Dunbar C."/>
            <person name="Freedman E."/>
            <person name="Gearin G."/>
            <person name="Gellesch M."/>
            <person name="Goldberg J."/>
            <person name="Griggs A."/>
            <person name="Gujja S."/>
            <person name="Heiman D."/>
            <person name="Howarth C."/>
            <person name="Larson L."/>
            <person name="Lui A."/>
            <person name="MacDonald P.J.P."/>
            <person name="Mehta T."/>
            <person name="Montmayeur A."/>
            <person name="Murphy C."/>
            <person name="Neiman D."/>
            <person name="Pearson M."/>
            <person name="Priest M."/>
            <person name="Roberts A."/>
            <person name="Saif S."/>
            <person name="Shea T."/>
            <person name="Shenoy N."/>
            <person name="Sisk P."/>
            <person name="Stolte C."/>
            <person name="Sykes S."/>
            <person name="Wortman J."/>
            <person name="Nusbaum C."/>
            <person name="Birren B."/>
        </authorList>
    </citation>
    <scope>NUCLEOTIDE SEQUENCE [LARGE SCALE GENOMIC DNA]</scope>
    <source>
        <strain evidence="1">11_3_2</strain>
    </source>
</reference>
<dbReference type="Proteomes" id="UP000004160">
    <property type="component" value="Unassembled WGS sequence"/>
</dbReference>
<organism evidence="1 2">
    <name type="scientific">Fusobacterium animalis 11_3_2</name>
    <dbReference type="NCBI Taxonomy" id="457403"/>
    <lineage>
        <taxon>Bacteria</taxon>
        <taxon>Fusobacteriati</taxon>
        <taxon>Fusobacteriota</taxon>
        <taxon>Fusobacteriia</taxon>
        <taxon>Fusobacteriales</taxon>
        <taxon>Fusobacteriaceae</taxon>
        <taxon>Fusobacterium</taxon>
    </lineage>
</organism>
<evidence type="ECO:0000313" key="2">
    <source>
        <dbReference type="Proteomes" id="UP000004160"/>
    </source>
</evidence>
<dbReference type="HOGENOM" id="CLU_213792_0_0_0"/>
<dbReference type="RefSeq" id="WP_005909708.1">
    <property type="nucleotide sequence ID" value="NZ_GL945391.1"/>
</dbReference>
<evidence type="ECO:0000313" key="1">
    <source>
        <dbReference type="EMBL" id="EGN67100.1"/>
    </source>
</evidence>
<accession>F7L091</accession>
<sequence>MNTYSISYKYSTNGGKTWISTTTTVKATSDVGAIAQVQSKYADVKDIRIISVR</sequence>
<protein>
    <submittedName>
        <fullName evidence="1">Uncharacterized protein</fullName>
    </submittedName>
</protein>
<dbReference type="GeneID" id="79811113"/>
<gene>
    <name evidence="1" type="ORF">HMPREF0401_01262</name>
</gene>